<dbReference type="PANTHER" id="PTHR10867">
    <property type="entry name" value="NNMT/PNMT/TEMT FAMILY MEMBER"/>
    <property type="match status" value="1"/>
</dbReference>
<dbReference type="Gene3D" id="3.40.50.150">
    <property type="entry name" value="Vaccinia Virus protein VP39"/>
    <property type="match status" value="1"/>
</dbReference>
<evidence type="ECO:0000256" key="3">
    <source>
        <dbReference type="ARBA" id="ARBA00022691"/>
    </source>
</evidence>
<comment type="caution">
    <text evidence="4">The sequence shown here is derived from an EMBL/GenBank/DDBJ whole genome shotgun (WGS) entry which is preliminary data.</text>
</comment>
<dbReference type="RefSeq" id="WP_086727685.1">
    <property type="nucleotide sequence ID" value="NZ_MUBM01000197.1"/>
</dbReference>
<dbReference type="PANTHER" id="PTHR10867:SF17">
    <property type="entry name" value="NICOTINAMIDE N-METHYLTRANSFERASE"/>
    <property type="match status" value="1"/>
</dbReference>
<evidence type="ECO:0000313" key="5">
    <source>
        <dbReference type="Proteomes" id="UP001458415"/>
    </source>
</evidence>
<dbReference type="NCBIfam" id="NF040568">
    <property type="entry name" value="SCO2525_fam"/>
    <property type="match status" value="1"/>
</dbReference>
<keyword evidence="2" id="KW-0808">Transferase</keyword>
<accession>A0ABV1W5I9</accession>
<dbReference type="InterPro" id="IPR029063">
    <property type="entry name" value="SAM-dependent_MTases_sf"/>
</dbReference>
<evidence type="ECO:0000256" key="2">
    <source>
        <dbReference type="ARBA" id="ARBA00022679"/>
    </source>
</evidence>
<dbReference type="SUPFAM" id="SSF53335">
    <property type="entry name" value="S-adenosyl-L-methionine-dependent methyltransferases"/>
    <property type="match status" value="1"/>
</dbReference>
<dbReference type="GO" id="GO:0032259">
    <property type="term" value="P:methylation"/>
    <property type="evidence" value="ECO:0007669"/>
    <property type="project" value="UniProtKB-KW"/>
</dbReference>
<dbReference type="PROSITE" id="PS51681">
    <property type="entry name" value="SAM_MT_NNMT_PNMT_TEMT"/>
    <property type="match status" value="1"/>
</dbReference>
<name>A0ABV1W5I9_9ACTN</name>
<keyword evidence="5" id="KW-1185">Reference proteome</keyword>
<gene>
    <name evidence="4" type="ORF">ABT317_21285</name>
</gene>
<dbReference type="Proteomes" id="UP001458415">
    <property type="component" value="Unassembled WGS sequence"/>
</dbReference>
<protein>
    <submittedName>
        <fullName evidence="4">SCO2525 family SAM-dependent methyltransferase</fullName>
    </submittedName>
</protein>
<organism evidence="4 5">
    <name type="scientific">Streptomyces carpinensis</name>
    <dbReference type="NCBI Taxonomy" id="66369"/>
    <lineage>
        <taxon>Bacteria</taxon>
        <taxon>Bacillati</taxon>
        <taxon>Actinomycetota</taxon>
        <taxon>Actinomycetes</taxon>
        <taxon>Kitasatosporales</taxon>
        <taxon>Streptomycetaceae</taxon>
        <taxon>Streptomyces</taxon>
    </lineage>
</organism>
<evidence type="ECO:0000256" key="1">
    <source>
        <dbReference type="ARBA" id="ARBA00022603"/>
    </source>
</evidence>
<evidence type="ECO:0000313" key="4">
    <source>
        <dbReference type="EMBL" id="MER6979449.1"/>
    </source>
</evidence>
<sequence>MAGNAAYDWDAFDSEDYLEHNYAELHDEDRHILNVVRDFLCSQSFDPEARGVDVGTGTNLYPALAMLPFCQDISLLEFSGANRDWLFRQINRFSANWDAFWRVLAEQDTYRAIVEPRDRLRRRATVRKWDILESVTEEKWDVGTMFFVAESITTFREEFTTSLGRFCALLKPGAPFAMTFMENSQGYEVGGRAFPALGIDVADVREEMWGLGNGLEFHRVDVGSQPLRDGYSGMILVHGHVK</sequence>
<proteinExistence type="predicted"/>
<dbReference type="Pfam" id="PF01234">
    <property type="entry name" value="NNMT_PNMT_TEMT"/>
    <property type="match status" value="1"/>
</dbReference>
<keyword evidence="3" id="KW-0949">S-adenosyl-L-methionine</keyword>
<dbReference type="EMBL" id="JBEPCU010000371">
    <property type="protein sequence ID" value="MER6979449.1"/>
    <property type="molecule type" value="Genomic_DNA"/>
</dbReference>
<dbReference type="InterPro" id="IPR000940">
    <property type="entry name" value="NNMT_TEMT_trans"/>
</dbReference>
<dbReference type="GO" id="GO:0008168">
    <property type="term" value="F:methyltransferase activity"/>
    <property type="evidence" value="ECO:0007669"/>
    <property type="project" value="UniProtKB-KW"/>
</dbReference>
<keyword evidence="1 4" id="KW-0489">Methyltransferase</keyword>
<reference evidence="4 5" key="1">
    <citation type="submission" date="2024-06" db="EMBL/GenBank/DDBJ databases">
        <title>The Natural Products Discovery Center: Release of the First 8490 Sequenced Strains for Exploring Actinobacteria Biosynthetic Diversity.</title>
        <authorList>
            <person name="Kalkreuter E."/>
            <person name="Kautsar S.A."/>
            <person name="Yang D."/>
            <person name="Bader C.D."/>
            <person name="Teijaro C.N."/>
            <person name="Fluegel L."/>
            <person name="Davis C.M."/>
            <person name="Simpson J.R."/>
            <person name="Lauterbach L."/>
            <person name="Steele A.D."/>
            <person name="Gui C."/>
            <person name="Meng S."/>
            <person name="Li G."/>
            <person name="Viehrig K."/>
            <person name="Ye F."/>
            <person name="Su P."/>
            <person name="Kiefer A.F."/>
            <person name="Nichols A."/>
            <person name="Cepeda A.J."/>
            <person name="Yan W."/>
            <person name="Fan B."/>
            <person name="Jiang Y."/>
            <person name="Adhikari A."/>
            <person name="Zheng C.-J."/>
            <person name="Schuster L."/>
            <person name="Cowan T.M."/>
            <person name="Smanski M.J."/>
            <person name="Chevrette M.G."/>
            <person name="De Carvalho L.P.S."/>
            <person name="Shen B."/>
        </authorList>
    </citation>
    <scope>NUCLEOTIDE SEQUENCE [LARGE SCALE GENOMIC DNA]</scope>
    <source>
        <strain evidence="4 5">NPDC000634</strain>
    </source>
</reference>